<protein>
    <recommendedName>
        <fullName evidence="3">PglD N-terminal domain-containing protein</fullName>
    </recommendedName>
</protein>
<organism evidence="1 2">
    <name type="scientific">Helicobacter cinaedi CCUG 18818 = ATCC BAA-847</name>
    <dbReference type="NCBI Taxonomy" id="537971"/>
    <lineage>
        <taxon>Bacteria</taxon>
        <taxon>Pseudomonadati</taxon>
        <taxon>Campylobacterota</taxon>
        <taxon>Epsilonproteobacteria</taxon>
        <taxon>Campylobacterales</taxon>
        <taxon>Helicobacteraceae</taxon>
        <taxon>Helicobacter</taxon>
    </lineage>
</organism>
<dbReference type="InterPro" id="IPR036291">
    <property type="entry name" value="NAD(P)-bd_dom_sf"/>
</dbReference>
<proteinExistence type="predicted"/>
<name>A0AAI8MNH1_9HELI</name>
<accession>A0AAI8MNH1</accession>
<dbReference type="AlphaFoldDB" id="A0AAI8MNH1"/>
<dbReference type="EMBL" id="AP012492">
    <property type="protein sequence ID" value="BAM32152.1"/>
    <property type="molecule type" value="Genomic_DNA"/>
</dbReference>
<dbReference type="Gene3D" id="3.40.50.720">
    <property type="entry name" value="NAD(P)-binding Rossmann-like Domain"/>
    <property type="match status" value="1"/>
</dbReference>
<evidence type="ECO:0000313" key="1">
    <source>
        <dbReference type="EMBL" id="BAM32152.1"/>
    </source>
</evidence>
<sequence>MQKVVIFGAGNCGRLIGANLMQDKNVEIIAFIDNDPQKAGQKICLENTQDSTGGG</sequence>
<evidence type="ECO:0000313" key="2">
    <source>
        <dbReference type="Proteomes" id="UP000006036"/>
    </source>
</evidence>
<dbReference type="SUPFAM" id="SSF51735">
    <property type="entry name" value="NAD(P)-binding Rossmann-fold domains"/>
    <property type="match status" value="1"/>
</dbReference>
<gene>
    <name evidence="1" type="ORF">HCBAA847_0914</name>
</gene>
<evidence type="ECO:0008006" key="3">
    <source>
        <dbReference type="Google" id="ProtNLM"/>
    </source>
</evidence>
<dbReference type="Proteomes" id="UP000006036">
    <property type="component" value="Chromosome 1"/>
</dbReference>
<reference evidence="1 2" key="1">
    <citation type="journal article" date="2012" name="J. Bacteriol.">
        <title>Complete Genome Sequence of Helicobacter cinaedi Type Strain ATCC BAA-847.</title>
        <authorList>
            <person name="Miyoshi-Akiyama T."/>
            <person name="Takeshita N."/>
            <person name="Ohmagari N."/>
            <person name="Kirikae T."/>
        </authorList>
    </citation>
    <scope>NUCLEOTIDE SEQUENCE [LARGE SCALE GENOMIC DNA]</scope>
    <source>
        <strain evidence="1 2">ATCC BAA-847</strain>
    </source>
</reference>
<dbReference type="RefSeq" id="WP_015453441.1">
    <property type="nucleotide sequence ID" value="NC_020555.1"/>
</dbReference>
<dbReference type="KEGG" id="hcb:HCBAA847_0914"/>